<evidence type="ECO:0000256" key="2">
    <source>
        <dbReference type="ARBA" id="ARBA00023315"/>
    </source>
</evidence>
<sequence>MQTSTDGTRKPHMVSPGTIALERDSYGATALADTFDRSIHAGIARLTAGLDPAAIAAAYADWVSHLAASPGQQLRLVEKFASKLLRFYDYLVRSAYGTRRAAACIEPLPQDHRFRAAAWQRWPYNLIHQSFLLQQQWWHNAMTGNRGVTRHHEQVVSFATRQWLDMFCPANFAPTNPEVVDRTLGEAGFNLVRGMDHLIDDALDAVGHVPSASALEVGRDIAATRGKVIYRNRLMELIRYSPVTGVARPEPVLVVPAWIMKYYILDLSPRNSLVRYLVGRGYTVFMISWKNPGPEDRDLSLDDYRVLGIRAALDVIGELIPAARVHAAGYCLGGTLLAIAAAAMARDGDDRLASATFLAAQTDFTDAGELTLFIDESQVAFLEDLMWEQGFLDAGKMAGAFQLLRSNDLVWSRLVREYLLGERETPDDLMTWNADATRMPYRMHADYLRKLFLDNDLAEGRYEVDGKPISLGDVRLPLFVVGTERDHVAPWPSVYKLHIQTDSDLTFVLASGGHNVGIVAPPDDQPGQHYRAGCRLPGGRYLDAETWRRSSPVVSGSWWPRWIEWLDAHSGEPRSFSDNTSTALCDAPGEYVLTR</sequence>
<dbReference type="Pfam" id="PF12551">
    <property type="entry name" value="PHBC_N"/>
    <property type="match status" value="1"/>
</dbReference>
<dbReference type="Proteomes" id="UP000294862">
    <property type="component" value="Unassembled WGS sequence"/>
</dbReference>
<dbReference type="Pfam" id="PF07167">
    <property type="entry name" value="PhaC_N"/>
    <property type="match status" value="1"/>
</dbReference>
<dbReference type="PANTHER" id="PTHR36837">
    <property type="entry name" value="POLY(3-HYDROXYALKANOATE) POLYMERASE SUBUNIT PHAC"/>
    <property type="match status" value="1"/>
</dbReference>
<dbReference type="PANTHER" id="PTHR36837:SF5">
    <property type="entry name" value="POLY-3-HYDROXYBUTYRATE SYNTHASE"/>
    <property type="match status" value="1"/>
</dbReference>
<dbReference type="GO" id="GO:0042619">
    <property type="term" value="P:poly-hydroxybutyrate biosynthetic process"/>
    <property type="evidence" value="ECO:0007669"/>
    <property type="project" value="InterPro"/>
</dbReference>
<organism evidence="5 6">
    <name type="scientific">Dokdonella fugitiva</name>
    <dbReference type="NCBI Taxonomy" id="328517"/>
    <lineage>
        <taxon>Bacteria</taxon>
        <taxon>Pseudomonadati</taxon>
        <taxon>Pseudomonadota</taxon>
        <taxon>Gammaproteobacteria</taxon>
        <taxon>Lysobacterales</taxon>
        <taxon>Rhodanobacteraceae</taxon>
        <taxon>Dokdonella</taxon>
    </lineage>
</organism>
<dbReference type="OrthoDB" id="7208816at2"/>
<keyword evidence="6" id="KW-1185">Reference proteome</keyword>
<gene>
    <name evidence="5" type="ORF">EV148_10520</name>
</gene>
<feature type="domain" description="Poly-beta-hydroxybutyrate polymerase N-terminal" evidence="4">
    <location>
        <begin position="32"/>
        <end position="71"/>
    </location>
</feature>
<evidence type="ECO:0000259" key="3">
    <source>
        <dbReference type="Pfam" id="PF07167"/>
    </source>
</evidence>
<dbReference type="SUPFAM" id="SSF53474">
    <property type="entry name" value="alpha/beta-Hydrolases"/>
    <property type="match status" value="1"/>
</dbReference>
<reference evidence="5 6" key="1">
    <citation type="journal article" date="2015" name="Stand. Genomic Sci.">
        <title>Genomic Encyclopedia of Bacterial and Archaeal Type Strains, Phase III: the genomes of soil and plant-associated and newly described type strains.</title>
        <authorList>
            <person name="Whitman W.B."/>
            <person name="Woyke T."/>
            <person name="Klenk H.P."/>
            <person name="Zhou Y."/>
            <person name="Lilburn T.G."/>
            <person name="Beck B.J."/>
            <person name="De Vos P."/>
            <person name="Vandamme P."/>
            <person name="Eisen J.A."/>
            <person name="Garrity G."/>
            <person name="Hugenholtz P."/>
            <person name="Kyrpides N.C."/>
        </authorList>
    </citation>
    <scope>NUCLEOTIDE SEQUENCE [LARGE SCALE GENOMIC DNA]</scope>
    <source>
        <strain evidence="5 6">A3</strain>
    </source>
</reference>
<keyword evidence="1" id="KW-0808">Transferase</keyword>
<comment type="caution">
    <text evidence="5">The sequence shown here is derived from an EMBL/GenBank/DDBJ whole genome shotgun (WGS) entry which is preliminary data.</text>
</comment>
<evidence type="ECO:0000256" key="1">
    <source>
        <dbReference type="ARBA" id="ARBA00022679"/>
    </source>
</evidence>
<dbReference type="InterPro" id="IPR051321">
    <property type="entry name" value="PHA/PHB_synthase"/>
</dbReference>
<name>A0A4R2I8E4_9GAMM</name>
<protein>
    <submittedName>
        <fullName evidence="5">Polyhydroxyalkanoate synthase</fullName>
    </submittedName>
</protein>
<dbReference type="RefSeq" id="WP_131997540.1">
    <property type="nucleotide sequence ID" value="NZ_SLWQ01000005.1"/>
</dbReference>
<proteinExistence type="predicted"/>
<dbReference type="Gene3D" id="3.40.50.1820">
    <property type="entry name" value="alpha/beta hydrolase"/>
    <property type="match status" value="1"/>
</dbReference>
<evidence type="ECO:0000313" key="5">
    <source>
        <dbReference type="EMBL" id="TCO40226.1"/>
    </source>
</evidence>
<dbReference type="GO" id="GO:0016746">
    <property type="term" value="F:acyltransferase activity"/>
    <property type="evidence" value="ECO:0007669"/>
    <property type="project" value="UniProtKB-KW"/>
</dbReference>
<keyword evidence="2" id="KW-0012">Acyltransferase</keyword>
<dbReference type="EMBL" id="SLWQ01000005">
    <property type="protein sequence ID" value="TCO40226.1"/>
    <property type="molecule type" value="Genomic_DNA"/>
</dbReference>
<feature type="domain" description="Poly-beta-hydroxybutyrate polymerase N-terminal" evidence="3">
    <location>
        <begin position="110"/>
        <end position="277"/>
    </location>
</feature>
<accession>A0A4R2I8E4</accession>
<evidence type="ECO:0000313" key="6">
    <source>
        <dbReference type="Proteomes" id="UP000294862"/>
    </source>
</evidence>
<dbReference type="InterPro" id="IPR029058">
    <property type="entry name" value="AB_hydrolase_fold"/>
</dbReference>
<dbReference type="AlphaFoldDB" id="A0A4R2I8E4"/>
<dbReference type="InterPro" id="IPR022211">
    <property type="entry name" value="PHBC_N"/>
</dbReference>
<dbReference type="InterPro" id="IPR010941">
    <property type="entry name" value="PhaC_N"/>
</dbReference>
<evidence type="ECO:0000259" key="4">
    <source>
        <dbReference type="Pfam" id="PF12551"/>
    </source>
</evidence>